<dbReference type="Proteomes" id="UP000009183">
    <property type="component" value="Chromosome 11"/>
</dbReference>
<dbReference type="HOGENOM" id="CLU_3300407_0_0_1"/>
<gene>
    <name evidence="2" type="ordered locus">VIT_11s0078g00390</name>
</gene>
<evidence type="ECO:0000256" key="1">
    <source>
        <dbReference type="SAM" id="MobiDB-lite"/>
    </source>
</evidence>
<sequence length="40" mass="4479">MTQIGIESASNFQPKEKGKTRDRRLWTKDEGVVKGLIGFG</sequence>
<accession>F6I6Q0</accession>
<feature type="region of interest" description="Disordered" evidence="1">
    <location>
        <begin position="1"/>
        <end position="22"/>
    </location>
</feature>
<proteinExistence type="predicted"/>
<protein>
    <submittedName>
        <fullName evidence="2">Uncharacterized protein</fullName>
    </submittedName>
</protein>
<evidence type="ECO:0000313" key="3">
    <source>
        <dbReference type="Proteomes" id="UP000009183"/>
    </source>
</evidence>
<dbReference type="InParanoid" id="F6I6Q0"/>
<evidence type="ECO:0000313" key="2">
    <source>
        <dbReference type="EMBL" id="CCB62618.1"/>
    </source>
</evidence>
<name>F6I6Q0_VITVI</name>
<dbReference type="AlphaFoldDB" id="F6I6Q0"/>
<feature type="compositionally biased region" description="Polar residues" evidence="1">
    <location>
        <begin position="1"/>
        <end position="13"/>
    </location>
</feature>
<keyword evidence="3" id="KW-1185">Reference proteome</keyword>
<dbReference type="EMBL" id="FN596757">
    <property type="protein sequence ID" value="CCB62618.1"/>
    <property type="molecule type" value="Genomic_DNA"/>
</dbReference>
<reference evidence="3" key="1">
    <citation type="journal article" date="2007" name="Nature">
        <title>The grapevine genome sequence suggests ancestral hexaploidization in major angiosperm phyla.</title>
        <authorList>
            <consortium name="The French-Italian Public Consortium for Grapevine Genome Characterization."/>
            <person name="Jaillon O."/>
            <person name="Aury J.-M."/>
            <person name="Noel B."/>
            <person name="Policriti A."/>
            <person name="Clepet C."/>
            <person name="Casagrande A."/>
            <person name="Choisne N."/>
            <person name="Aubourg S."/>
            <person name="Vitulo N."/>
            <person name="Jubin C."/>
            <person name="Vezzi A."/>
            <person name="Legeai F."/>
            <person name="Hugueney P."/>
            <person name="Dasilva C."/>
            <person name="Horner D."/>
            <person name="Mica E."/>
            <person name="Jublot D."/>
            <person name="Poulain J."/>
            <person name="Bruyere C."/>
            <person name="Billault A."/>
            <person name="Segurens B."/>
            <person name="Gouyvenoux M."/>
            <person name="Ugarte E."/>
            <person name="Cattonaro F."/>
            <person name="Anthouard V."/>
            <person name="Vico V."/>
            <person name="Del Fabbro C."/>
            <person name="Alaux M."/>
            <person name="Di Gaspero G."/>
            <person name="Dumas V."/>
            <person name="Felice N."/>
            <person name="Paillard S."/>
            <person name="Juman I."/>
            <person name="Moroldo M."/>
            <person name="Scalabrin S."/>
            <person name="Canaguier A."/>
            <person name="Le Clainche I."/>
            <person name="Malacrida G."/>
            <person name="Durand E."/>
            <person name="Pesole G."/>
            <person name="Laucou V."/>
            <person name="Chatelet P."/>
            <person name="Merdinoglu D."/>
            <person name="Delledonne M."/>
            <person name="Pezzotti M."/>
            <person name="Lecharny A."/>
            <person name="Scarpelli C."/>
            <person name="Artiguenave F."/>
            <person name="Pe M.E."/>
            <person name="Valle G."/>
            <person name="Morgante M."/>
            <person name="Caboche M."/>
            <person name="Adam-Blondon A.-F."/>
            <person name="Weissenbach J."/>
            <person name="Quetier F."/>
            <person name="Wincker P."/>
        </authorList>
    </citation>
    <scope>NUCLEOTIDE SEQUENCE [LARGE SCALE GENOMIC DNA]</scope>
    <source>
        <strain evidence="3">cv. Pinot noir / PN40024</strain>
    </source>
</reference>
<dbReference type="PaxDb" id="29760-VIT_11s0078g00390.t01"/>
<organism evidence="2 3">
    <name type="scientific">Vitis vinifera</name>
    <name type="common">Grape</name>
    <dbReference type="NCBI Taxonomy" id="29760"/>
    <lineage>
        <taxon>Eukaryota</taxon>
        <taxon>Viridiplantae</taxon>
        <taxon>Streptophyta</taxon>
        <taxon>Embryophyta</taxon>
        <taxon>Tracheophyta</taxon>
        <taxon>Spermatophyta</taxon>
        <taxon>Magnoliopsida</taxon>
        <taxon>eudicotyledons</taxon>
        <taxon>Gunneridae</taxon>
        <taxon>Pentapetalae</taxon>
        <taxon>rosids</taxon>
        <taxon>Vitales</taxon>
        <taxon>Vitaceae</taxon>
        <taxon>Viteae</taxon>
        <taxon>Vitis</taxon>
    </lineage>
</organism>